<evidence type="ECO:0000313" key="2">
    <source>
        <dbReference type="EMBL" id="KAJ7696319.1"/>
    </source>
</evidence>
<proteinExistence type="predicted"/>
<keyword evidence="3" id="KW-1185">Reference proteome</keyword>
<name>A0AAD7GLB5_MYCRO</name>
<dbReference type="AlphaFoldDB" id="A0AAD7GLB5"/>
<reference evidence="2" key="1">
    <citation type="submission" date="2023-03" db="EMBL/GenBank/DDBJ databases">
        <title>Massive genome expansion in bonnet fungi (Mycena s.s.) driven by repeated elements and novel gene families across ecological guilds.</title>
        <authorList>
            <consortium name="Lawrence Berkeley National Laboratory"/>
            <person name="Harder C.B."/>
            <person name="Miyauchi S."/>
            <person name="Viragh M."/>
            <person name="Kuo A."/>
            <person name="Thoen E."/>
            <person name="Andreopoulos B."/>
            <person name="Lu D."/>
            <person name="Skrede I."/>
            <person name="Drula E."/>
            <person name="Henrissat B."/>
            <person name="Morin E."/>
            <person name="Kohler A."/>
            <person name="Barry K."/>
            <person name="LaButti K."/>
            <person name="Morin E."/>
            <person name="Salamov A."/>
            <person name="Lipzen A."/>
            <person name="Mereny Z."/>
            <person name="Hegedus B."/>
            <person name="Baldrian P."/>
            <person name="Stursova M."/>
            <person name="Weitz H."/>
            <person name="Taylor A."/>
            <person name="Grigoriev I.V."/>
            <person name="Nagy L.G."/>
            <person name="Martin F."/>
            <person name="Kauserud H."/>
        </authorList>
    </citation>
    <scope>NUCLEOTIDE SEQUENCE</scope>
    <source>
        <strain evidence="2">CBHHK067</strain>
    </source>
</reference>
<evidence type="ECO:0000256" key="1">
    <source>
        <dbReference type="SAM" id="MobiDB-lite"/>
    </source>
</evidence>
<organism evidence="2 3">
    <name type="scientific">Mycena rosella</name>
    <name type="common">Pink bonnet</name>
    <name type="synonym">Agaricus rosellus</name>
    <dbReference type="NCBI Taxonomy" id="1033263"/>
    <lineage>
        <taxon>Eukaryota</taxon>
        <taxon>Fungi</taxon>
        <taxon>Dikarya</taxon>
        <taxon>Basidiomycota</taxon>
        <taxon>Agaricomycotina</taxon>
        <taxon>Agaricomycetes</taxon>
        <taxon>Agaricomycetidae</taxon>
        <taxon>Agaricales</taxon>
        <taxon>Marasmiineae</taxon>
        <taxon>Mycenaceae</taxon>
        <taxon>Mycena</taxon>
    </lineage>
</organism>
<comment type="caution">
    <text evidence="2">The sequence shown here is derived from an EMBL/GenBank/DDBJ whole genome shotgun (WGS) entry which is preliminary data.</text>
</comment>
<protein>
    <submittedName>
        <fullName evidence="2">Uncharacterized protein</fullName>
    </submittedName>
</protein>
<dbReference type="Proteomes" id="UP001221757">
    <property type="component" value="Unassembled WGS sequence"/>
</dbReference>
<evidence type="ECO:0000313" key="3">
    <source>
        <dbReference type="Proteomes" id="UP001221757"/>
    </source>
</evidence>
<dbReference type="EMBL" id="JARKIE010000035">
    <property type="protein sequence ID" value="KAJ7696319.1"/>
    <property type="molecule type" value="Genomic_DNA"/>
</dbReference>
<feature type="region of interest" description="Disordered" evidence="1">
    <location>
        <begin position="1"/>
        <end position="31"/>
    </location>
</feature>
<sequence length="210" mass="23392">MSTRQPPPDPKSRRNRTASAKVADTNNTEAPTAAHQHVLATKPILDLIKRMGKLPSQLPETVPEASAADKVHRVITTVHGIDDTVAGTFNRRFYILFGEDCRDSDGRLQNIRRGDEGMKCVVTYLQSIHWESAGVPVDLAQQKLTRVIDELQYLCASEATAKRPAVPNAGGNNHESHVNEDVDQDGVLEILVIEWYLPKKMFLKYPLKTV</sequence>
<accession>A0AAD7GLB5</accession>
<gene>
    <name evidence="2" type="ORF">B0H17DRAFT_1198234</name>
</gene>